<comment type="subunit">
    <text evidence="9">The complex comprises the extracytoplasmic solute receptor protein and the two transmembrane proteins.</text>
</comment>
<evidence type="ECO:0000313" key="11">
    <source>
        <dbReference type="EMBL" id="RKT45649.1"/>
    </source>
</evidence>
<accession>A0A495V8L1</accession>
<evidence type="ECO:0000256" key="7">
    <source>
        <dbReference type="ARBA" id="ARBA00023136"/>
    </source>
</evidence>
<feature type="domain" description="Tripartite ATP-independent periplasmic transporters DctQ component" evidence="10">
    <location>
        <begin position="38"/>
        <end position="169"/>
    </location>
</feature>
<dbReference type="InterPro" id="IPR007387">
    <property type="entry name" value="TRAP_DctQ"/>
</dbReference>
<proteinExistence type="inferred from homology"/>
<feature type="transmembrane region" description="Helical" evidence="9">
    <location>
        <begin position="146"/>
        <end position="168"/>
    </location>
</feature>
<feature type="transmembrane region" description="Helical" evidence="9">
    <location>
        <begin position="30"/>
        <end position="52"/>
    </location>
</feature>
<keyword evidence="5 9" id="KW-0812">Transmembrane</keyword>
<evidence type="ECO:0000259" key="10">
    <source>
        <dbReference type="Pfam" id="PF04290"/>
    </source>
</evidence>
<evidence type="ECO:0000256" key="1">
    <source>
        <dbReference type="ARBA" id="ARBA00004429"/>
    </source>
</evidence>
<keyword evidence="12" id="KW-1185">Reference proteome</keyword>
<feature type="transmembrane region" description="Helical" evidence="9">
    <location>
        <begin position="104"/>
        <end position="126"/>
    </location>
</feature>
<comment type="subcellular location">
    <subcellularLocation>
        <location evidence="1 9">Cell inner membrane</location>
        <topology evidence="1 9">Multi-pass membrane protein</topology>
    </subcellularLocation>
</comment>
<organism evidence="11 12">
    <name type="scientific">Thiocapsa rosea</name>
    <dbReference type="NCBI Taxonomy" id="69360"/>
    <lineage>
        <taxon>Bacteria</taxon>
        <taxon>Pseudomonadati</taxon>
        <taxon>Pseudomonadota</taxon>
        <taxon>Gammaproteobacteria</taxon>
        <taxon>Chromatiales</taxon>
        <taxon>Chromatiaceae</taxon>
        <taxon>Thiocapsa</taxon>
    </lineage>
</organism>
<keyword evidence="6 9" id="KW-1133">Transmembrane helix</keyword>
<evidence type="ECO:0000256" key="4">
    <source>
        <dbReference type="ARBA" id="ARBA00022519"/>
    </source>
</evidence>
<comment type="function">
    <text evidence="9">Part of the tripartite ATP-independent periplasmic (TRAP) transport system.</text>
</comment>
<dbReference type="PANTHER" id="PTHR35011:SF4">
    <property type="entry name" value="SLL1102 PROTEIN"/>
    <property type="match status" value="1"/>
</dbReference>
<keyword evidence="2 9" id="KW-0813">Transport</keyword>
<evidence type="ECO:0000313" key="12">
    <source>
        <dbReference type="Proteomes" id="UP000274556"/>
    </source>
</evidence>
<dbReference type="Proteomes" id="UP000274556">
    <property type="component" value="Unassembled WGS sequence"/>
</dbReference>
<keyword evidence="7 9" id="KW-0472">Membrane</keyword>
<gene>
    <name evidence="11" type="ORF">BDD21_3119</name>
</gene>
<dbReference type="OrthoDB" id="9795655at2"/>
<evidence type="ECO:0000256" key="2">
    <source>
        <dbReference type="ARBA" id="ARBA00022448"/>
    </source>
</evidence>
<evidence type="ECO:0000256" key="6">
    <source>
        <dbReference type="ARBA" id="ARBA00022989"/>
    </source>
</evidence>
<dbReference type="GO" id="GO:0005886">
    <property type="term" value="C:plasma membrane"/>
    <property type="evidence" value="ECO:0007669"/>
    <property type="project" value="UniProtKB-SubCell"/>
</dbReference>
<evidence type="ECO:0000256" key="9">
    <source>
        <dbReference type="RuleBase" id="RU369079"/>
    </source>
</evidence>
<dbReference type="RefSeq" id="WP_120797877.1">
    <property type="nucleotide sequence ID" value="NZ_RBXL01000001.1"/>
</dbReference>
<keyword evidence="4 9" id="KW-0997">Cell inner membrane</keyword>
<dbReference type="PANTHER" id="PTHR35011">
    <property type="entry name" value="2,3-DIKETO-L-GULONATE TRAP TRANSPORTER SMALL PERMEASE PROTEIN YIAM"/>
    <property type="match status" value="1"/>
</dbReference>
<protein>
    <recommendedName>
        <fullName evidence="9">TRAP transporter small permease protein</fullName>
    </recommendedName>
</protein>
<keyword evidence="3" id="KW-1003">Cell membrane</keyword>
<dbReference type="InterPro" id="IPR055348">
    <property type="entry name" value="DctQ"/>
</dbReference>
<reference evidence="11 12" key="1">
    <citation type="submission" date="2018-10" db="EMBL/GenBank/DDBJ databases">
        <title>Genomic Encyclopedia of Archaeal and Bacterial Type Strains, Phase II (KMG-II): from individual species to whole genera.</title>
        <authorList>
            <person name="Goeker M."/>
        </authorList>
    </citation>
    <scope>NUCLEOTIDE SEQUENCE [LARGE SCALE GENOMIC DNA]</scope>
    <source>
        <strain evidence="11 12">DSM 235</strain>
    </source>
</reference>
<dbReference type="EMBL" id="RBXL01000001">
    <property type="protein sequence ID" value="RKT45649.1"/>
    <property type="molecule type" value="Genomic_DNA"/>
</dbReference>
<evidence type="ECO:0000256" key="8">
    <source>
        <dbReference type="ARBA" id="ARBA00038436"/>
    </source>
</evidence>
<feature type="transmembrane region" description="Helical" evidence="9">
    <location>
        <begin position="64"/>
        <end position="83"/>
    </location>
</feature>
<dbReference type="AlphaFoldDB" id="A0A495V8L1"/>
<comment type="similarity">
    <text evidence="8 9">Belongs to the TRAP transporter small permease family.</text>
</comment>
<evidence type="ECO:0000256" key="5">
    <source>
        <dbReference type="ARBA" id="ARBA00022692"/>
    </source>
</evidence>
<sequence>MNNHPRPGGRARLLVLADRIDAVIRRIGEWATWLSLAMVLVTFAVVVLRYAFDIGSIALQESVTYMHAVLFMLGIAYTLGRNGHVRVDILYERLSRRARARVDLIGTLLLLIPVCVLIIWLGWAYVAESWRVQEASREAGGLPAVYLLKTLILIMPILLLAQGLSNALRNGLFLAGMEEALPTSDGEIGRA</sequence>
<dbReference type="GO" id="GO:0022857">
    <property type="term" value="F:transmembrane transporter activity"/>
    <property type="evidence" value="ECO:0007669"/>
    <property type="project" value="UniProtKB-UniRule"/>
</dbReference>
<comment type="caution">
    <text evidence="11">The sequence shown here is derived from an EMBL/GenBank/DDBJ whole genome shotgun (WGS) entry which is preliminary data.</text>
</comment>
<evidence type="ECO:0000256" key="3">
    <source>
        <dbReference type="ARBA" id="ARBA00022475"/>
    </source>
</evidence>
<dbReference type="Pfam" id="PF04290">
    <property type="entry name" value="DctQ"/>
    <property type="match status" value="1"/>
</dbReference>
<name>A0A495V8L1_9GAMM</name>